<dbReference type="KEGG" id="fgi:OP10G_3039"/>
<evidence type="ECO:0000313" key="1">
    <source>
        <dbReference type="EMBL" id="AIE86407.1"/>
    </source>
</evidence>
<organism evidence="1 2">
    <name type="scientific">Fimbriimonas ginsengisoli Gsoil 348</name>
    <dbReference type="NCBI Taxonomy" id="661478"/>
    <lineage>
        <taxon>Bacteria</taxon>
        <taxon>Bacillati</taxon>
        <taxon>Armatimonadota</taxon>
        <taxon>Fimbriimonadia</taxon>
        <taxon>Fimbriimonadales</taxon>
        <taxon>Fimbriimonadaceae</taxon>
        <taxon>Fimbriimonas</taxon>
    </lineage>
</organism>
<dbReference type="Proteomes" id="UP000027982">
    <property type="component" value="Chromosome"/>
</dbReference>
<gene>
    <name evidence="1" type="ORF">OP10G_3039</name>
</gene>
<accession>A0A068NSS1</accession>
<name>A0A068NSS1_FIMGI</name>
<sequence>MERRQAKVFAAFLGLIIGWGCGGGSSASGSAGGTGTGGPSGTPSHWSVTVLAPSGVNNSATYAVAPGYQAGSARLAGSNQSAVIWHGSAASVENFNPAGSDNSIIVAASSTDQGGTAVLGGIAHAALWHGTAASFVDLHPTGATYSTVKALYGNEQGGNIGPGEQAAMWSGSAATFRRLQPSGSTSSAVNGMGPGQQVGFFTAPSNAHGYAHACLWSGSAASVSDLNGVLDSSQAFATDGVHQVGLADVPGITGSHAAMWSGTASSFVDLNPAGAGSSEAHAVSGRFQAGFAYSGALAAAALWQGSARSWVNLHQFLPAGYKSSYAYSIVQTAGKVIVGGYAVDDAGTNAVAVIWVGR</sequence>
<proteinExistence type="predicted"/>
<dbReference type="OrthoDB" id="8981767at2"/>
<dbReference type="AlphaFoldDB" id="A0A068NSS1"/>
<protein>
    <submittedName>
        <fullName evidence="1">Uncharacterized protein</fullName>
    </submittedName>
</protein>
<dbReference type="HOGENOM" id="CLU_773270_0_0_0"/>
<reference evidence="1 2" key="1">
    <citation type="journal article" date="2014" name="PLoS ONE">
        <title>The first complete genome sequence of the class fimbriimonadia in the phylum armatimonadetes.</title>
        <authorList>
            <person name="Hu Z.Y."/>
            <person name="Wang Y.Z."/>
            <person name="Im W.T."/>
            <person name="Wang S.Y."/>
            <person name="Zhao G.P."/>
            <person name="Zheng H.J."/>
            <person name="Quan Z.X."/>
        </authorList>
    </citation>
    <scope>NUCLEOTIDE SEQUENCE [LARGE SCALE GENOMIC DNA]</scope>
    <source>
        <strain evidence="1">Gsoil 348</strain>
    </source>
</reference>
<dbReference type="RefSeq" id="WP_025229626.1">
    <property type="nucleotide sequence ID" value="NZ_CP007139.1"/>
</dbReference>
<keyword evidence="2" id="KW-1185">Reference proteome</keyword>
<dbReference type="EMBL" id="CP007139">
    <property type="protein sequence ID" value="AIE86407.1"/>
    <property type="molecule type" value="Genomic_DNA"/>
</dbReference>
<evidence type="ECO:0000313" key="2">
    <source>
        <dbReference type="Proteomes" id="UP000027982"/>
    </source>
</evidence>